<dbReference type="Proteomes" id="UP000002037">
    <property type="component" value="Unassembled WGS sequence"/>
</dbReference>
<dbReference type="HOGENOM" id="CLU_2037761_0_0_1"/>
<dbReference type="KEGG" id="ctp:CTRG_00409"/>
<reference evidence="1 2" key="1">
    <citation type="journal article" date="2009" name="Nature">
        <title>Evolution of pathogenicity and sexual reproduction in eight Candida genomes.</title>
        <authorList>
            <person name="Butler G."/>
            <person name="Rasmussen M.D."/>
            <person name="Lin M.F."/>
            <person name="Santos M.A."/>
            <person name="Sakthikumar S."/>
            <person name="Munro C.A."/>
            <person name="Rheinbay E."/>
            <person name="Grabherr M."/>
            <person name="Forche A."/>
            <person name="Reedy J.L."/>
            <person name="Agrafioti I."/>
            <person name="Arnaud M.B."/>
            <person name="Bates S."/>
            <person name="Brown A.J."/>
            <person name="Brunke S."/>
            <person name="Costanzo M.C."/>
            <person name="Fitzpatrick D.A."/>
            <person name="de Groot P.W."/>
            <person name="Harris D."/>
            <person name="Hoyer L.L."/>
            <person name="Hube B."/>
            <person name="Klis F.M."/>
            <person name="Kodira C."/>
            <person name="Lennard N."/>
            <person name="Logue M.E."/>
            <person name="Martin R."/>
            <person name="Neiman A.M."/>
            <person name="Nikolaou E."/>
            <person name="Quail M.A."/>
            <person name="Quinn J."/>
            <person name="Santos M.C."/>
            <person name="Schmitzberger F.F."/>
            <person name="Sherlock G."/>
            <person name="Shah P."/>
            <person name="Silverstein K.A."/>
            <person name="Skrzypek M.S."/>
            <person name="Soll D."/>
            <person name="Staggs R."/>
            <person name="Stansfield I."/>
            <person name="Stumpf M.P."/>
            <person name="Sudbery P.E."/>
            <person name="Srikantha T."/>
            <person name="Zeng Q."/>
            <person name="Berman J."/>
            <person name="Berriman M."/>
            <person name="Heitman J."/>
            <person name="Gow N.A."/>
            <person name="Lorenz M.C."/>
            <person name="Birren B.W."/>
            <person name="Kellis M."/>
            <person name="Cuomo C.A."/>
        </authorList>
    </citation>
    <scope>NUCLEOTIDE SEQUENCE [LARGE SCALE GENOMIC DNA]</scope>
    <source>
        <strain evidence="2">ATCC MYA-3404 / T1</strain>
    </source>
</reference>
<keyword evidence="2" id="KW-1185">Reference proteome</keyword>
<evidence type="ECO:0000313" key="2">
    <source>
        <dbReference type="Proteomes" id="UP000002037"/>
    </source>
</evidence>
<dbReference type="VEuPathDB" id="FungiDB:CTRG_00409"/>
<protein>
    <submittedName>
        <fullName evidence="1">Uncharacterized protein</fullName>
    </submittedName>
</protein>
<evidence type="ECO:0000313" key="1">
    <source>
        <dbReference type="EMBL" id="EER35669.1"/>
    </source>
</evidence>
<dbReference type="GeneID" id="8299004"/>
<dbReference type="AlphaFoldDB" id="C5M2X0"/>
<gene>
    <name evidence="1" type="ORF">CTRG_00409</name>
</gene>
<name>C5M2X0_CANTT</name>
<organism evidence="1 2">
    <name type="scientific">Candida tropicalis (strain ATCC MYA-3404 / T1)</name>
    <name type="common">Yeast</name>
    <dbReference type="NCBI Taxonomy" id="294747"/>
    <lineage>
        <taxon>Eukaryota</taxon>
        <taxon>Fungi</taxon>
        <taxon>Dikarya</taxon>
        <taxon>Ascomycota</taxon>
        <taxon>Saccharomycotina</taxon>
        <taxon>Pichiomycetes</taxon>
        <taxon>Debaryomycetaceae</taxon>
        <taxon>Candida/Lodderomyces clade</taxon>
        <taxon>Candida</taxon>
    </lineage>
</organism>
<proteinExistence type="predicted"/>
<dbReference type="RefSeq" id="XP_002545627.1">
    <property type="nucleotide sequence ID" value="XM_002545581.1"/>
</dbReference>
<accession>C5M2X0</accession>
<dbReference type="EMBL" id="GG692395">
    <property type="protein sequence ID" value="EER35669.1"/>
    <property type="molecule type" value="Genomic_DNA"/>
</dbReference>
<sequence>MTAKEPAPPAITAGAIPDELDSADELDLESAVAELAFDEASLSPELAFEEAPLLAELALEEAPLAAEPALEVTSSAAEPAFEVALAAREEATPPVVESAAKTEATETDKANKVVENFIVII</sequence>